<organism evidence="2 3">
    <name type="scientific">Bodo saltans</name>
    <name type="common">Flagellated protozoan</name>
    <dbReference type="NCBI Taxonomy" id="75058"/>
    <lineage>
        <taxon>Eukaryota</taxon>
        <taxon>Discoba</taxon>
        <taxon>Euglenozoa</taxon>
        <taxon>Kinetoplastea</taxon>
        <taxon>Metakinetoplastina</taxon>
        <taxon>Eubodonida</taxon>
        <taxon>Bodonidae</taxon>
        <taxon>Bodo</taxon>
    </lineage>
</organism>
<protein>
    <submittedName>
        <fullName evidence="2">Uncharacterized protein</fullName>
    </submittedName>
</protein>
<name>A0A0S4IN81_BODSA</name>
<evidence type="ECO:0000256" key="1">
    <source>
        <dbReference type="SAM" id="MobiDB-lite"/>
    </source>
</evidence>
<dbReference type="VEuPathDB" id="TriTrypDB:BSAL_56660"/>
<feature type="compositionally biased region" description="Polar residues" evidence="1">
    <location>
        <begin position="521"/>
        <end position="542"/>
    </location>
</feature>
<feature type="region of interest" description="Disordered" evidence="1">
    <location>
        <begin position="521"/>
        <end position="593"/>
    </location>
</feature>
<feature type="compositionally biased region" description="Low complexity" evidence="1">
    <location>
        <begin position="555"/>
        <end position="564"/>
    </location>
</feature>
<feature type="compositionally biased region" description="Low complexity" evidence="1">
    <location>
        <begin position="12"/>
        <end position="22"/>
    </location>
</feature>
<feature type="region of interest" description="Disordered" evidence="1">
    <location>
        <begin position="137"/>
        <end position="203"/>
    </location>
</feature>
<dbReference type="AlphaFoldDB" id="A0A0S4IN81"/>
<feature type="compositionally biased region" description="Polar residues" evidence="1">
    <location>
        <begin position="163"/>
        <end position="181"/>
    </location>
</feature>
<feature type="non-terminal residue" evidence="2">
    <location>
        <position position="593"/>
    </location>
</feature>
<evidence type="ECO:0000313" key="3">
    <source>
        <dbReference type="Proteomes" id="UP000051952"/>
    </source>
</evidence>
<feature type="region of interest" description="Disordered" evidence="1">
    <location>
        <begin position="1"/>
        <end position="26"/>
    </location>
</feature>
<reference evidence="3" key="1">
    <citation type="submission" date="2015-09" db="EMBL/GenBank/DDBJ databases">
        <authorList>
            <consortium name="Pathogen Informatics"/>
        </authorList>
    </citation>
    <scope>NUCLEOTIDE SEQUENCE [LARGE SCALE GENOMIC DNA]</scope>
    <source>
        <strain evidence="3">Lake Konstanz</strain>
    </source>
</reference>
<proteinExistence type="predicted"/>
<feature type="compositionally biased region" description="Basic and acidic residues" evidence="1">
    <location>
        <begin position="1"/>
        <end position="11"/>
    </location>
</feature>
<sequence length="593" mass="61790">MQPFESVERGHGNCTTTTTSKGGRTGETGLCAIVVDKFTTLMHKNQVSVAAAGGATPNVVVAGANGNNNGPSKSSLFRPSGDKQHHQSSPLLDASSSLHRSFSPLNTSSVDGVNLSTSSQPSQVLTKAQILAEVRRAGGGGGAQQKGSSGSHPHAGLGRSPSPERSPQRASSPTRETISVGQSHQNHSSSQQQQPTTQQPVVPRSTAVQRLLQPMNSRTTGGSGGAVESSGGPSAAVSDHSVETAPPTKSGVIVEMLPWHNHTSTTTAATNAPIISSGAASEIPHSHHNSCYVDPAAVWYSLHPHHHDAPGNDEFLLRGTSASDMIDGDIVDPHHHESCFDTAVSALDYLTACDDIKQIAKERDEVFPRCADVPAEVRVTLDALQHAISSSSTSSSSSFVACQVAKVLVSRTAPSAVRCVIPDNERTSITSQYFERQATSNTTPPFWIKESGELIIQLAALQPGLARSIVSGSAPALRFQLPFFVEDTSIIVIDPKTMVPSTKKSPQYHVDVLIGAPPSSSSVVGDAATSSPGIQQAGSESAASAVRAMRGGAGLQRLQQQLHGGTKKAKDIKKPAGESDSSRSQPTATSSPA</sequence>
<accession>A0A0S4IN81</accession>
<feature type="compositionally biased region" description="Basic and acidic residues" evidence="1">
    <location>
        <begin position="568"/>
        <end position="581"/>
    </location>
</feature>
<feature type="compositionally biased region" description="Polar residues" evidence="1">
    <location>
        <begin position="582"/>
        <end position="593"/>
    </location>
</feature>
<feature type="compositionally biased region" description="Low complexity" evidence="1">
    <location>
        <begin position="182"/>
        <end position="200"/>
    </location>
</feature>
<dbReference type="Proteomes" id="UP000051952">
    <property type="component" value="Unassembled WGS sequence"/>
</dbReference>
<feature type="compositionally biased region" description="Polar residues" evidence="1">
    <location>
        <begin position="87"/>
        <end position="97"/>
    </location>
</feature>
<dbReference type="EMBL" id="CYKH01000200">
    <property type="protein sequence ID" value="CUE82527.1"/>
    <property type="molecule type" value="Genomic_DNA"/>
</dbReference>
<feature type="region of interest" description="Disordered" evidence="1">
    <location>
        <begin position="63"/>
        <end position="97"/>
    </location>
</feature>
<evidence type="ECO:0000313" key="2">
    <source>
        <dbReference type="EMBL" id="CUE82527.1"/>
    </source>
</evidence>
<feature type="region of interest" description="Disordered" evidence="1">
    <location>
        <begin position="215"/>
        <end position="247"/>
    </location>
</feature>
<gene>
    <name evidence="2" type="ORF">BSAL_56660</name>
</gene>
<keyword evidence="3" id="KW-1185">Reference proteome</keyword>
<feature type="compositionally biased region" description="Low complexity" evidence="1">
    <location>
        <begin position="226"/>
        <end position="238"/>
    </location>
</feature>